<comment type="subcellular location">
    <subcellularLocation>
        <location evidence="1">Mitochondrion membrane</location>
        <topology evidence="1">Multi-pass membrane protein</topology>
    </subcellularLocation>
</comment>
<dbReference type="GeneID" id="6012500"/>
<dbReference type="RefSeq" id="XP_001835964.2">
    <property type="nucleotide sequence ID" value="XM_001835912.2"/>
</dbReference>
<organism evidence="6 7">
    <name type="scientific">Coprinopsis cinerea (strain Okayama-7 / 130 / ATCC MYA-4618 / FGSC 9003)</name>
    <name type="common">Inky cap fungus</name>
    <name type="synonym">Hormographiella aspergillata</name>
    <dbReference type="NCBI Taxonomy" id="240176"/>
    <lineage>
        <taxon>Eukaryota</taxon>
        <taxon>Fungi</taxon>
        <taxon>Dikarya</taxon>
        <taxon>Basidiomycota</taxon>
        <taxon>Agaricomycotina</taxon>
        <taxon>Agaricomycetes</taxon>
        <taxon>Agaricomycetidae</taxon>
        <taxon>Agaricales</taxon>
        <taxon>Agaricineae</taxon>
        <taxon>Psathyrellaceae</taxon>
        <taxon>Coprinopsis</taxon>
    </lineage>
</organism>
<gene>
    <name evidence="6" type="ORF">CC1G_04957</name>
</gene>
<evidence type="ECO:0000256" key="3">
    <source>
        <dbReference type="ARBA" id="ARBA00022989"/>
    </source>
</evidence>
<dbReference type="PANTHER" id="PTHR28234">
    <property type="entry name" value="NUCLEAR CONTROL OF ATPASE PROTEIN 2"/>
    <property type="match status" value="1"/>
</dbReference>
<proteinExistence type="predicted"/>
<name>A8NSA3_COPC7</name>
<dbReference type="AlphaFoldDB" id="A8NSA3"/>
<dbReference type="InterPro" id="IPR013946">
    <property type="entry name" value="NCA2-like"/>
</dbReference>
<evidence type="ECO:0000313" key="6">
    <source>
        <dbReference type="EMBL" id="EAU85740.2"/>
    </source>
</evidence>
<dbReference type="GO" id="GO:0005741">
    <property type="term" value="C:mitochondrial outer membrane"/>
    <property type="evidence" value="ECO:0007669"/>
    <property type="project" value="TreeGrafter"/>
</dbReference>
<dbReference type="eggNOG" id="ENOG502QTT6">
    <property type="taxonomic scope" value="Eukaryota"/>
</dbReference>
<evidence type="ECO:0000256" key="4">
    <source>
        <dbReference type="ARBA" id="ARBA00023128"/>
    </source>
</evidence>
<evidence type="ECO:0000313" key="7">
    <source>
        <dbReference type="Proteomes" id="UP000001861"/>
    </source>
</evidence>
<comment type="caution">
    <text evidence="6">The sequence shown here is derived from an EMBL/GenBank/DDBJ whole genome shotgun (WGS) entry which is preliminary data.</text>
</comment>
<accession>A8NSA3</accession>
<dbReference type="EMBL" id="AACS02000008">
    <property type="protein sequence ID" value="EAU85740.2"/>
    <property type="molecule type" value="Genomic_DNA"/>
</dbReference>
<evidence type="ECO:0000256" key="5">
    <source>
        <dbReference type="ARBA" id="ARBA00023136"/>
    </source>
</evidence>
<dbReference type="FunCoup" id="A8NSA3">
    <property type="interactions" value="33"/>
</dbReference>
<keyword evidence="4" id="KW-0496">Mitochondrion</keyword>
<dbReference type="PANTHER" id="PTHR28234:SF1">
    <property type="entry name" value="NUCLEAR CONTROL OF ATPASE PROTEIN 2"/>
    <property type="match status" value="1"/>
</dbReference>
<protein>
    <recommendedName>
        <fullName evidence="8">NCA2-domain-containing protein</fullName>
    </recommendedName>
</protein>
<dbReference type="Proteomes" id="UP000001861">
    <property type="component" value="Unassembled WGS sequence"/>
</dbReference>
<dbReference type="OMA" id="HIDRTEK"/>
<dbReference type="STRING" id="240176.A8NSA3"/>
<keyword evidence="2" id="KW-0812">Transmembrane</keyword>
<dbReference type="Pfam" id="PF08637">
    <property type="entry name" value="NCA2"/>
    <property type="match status" value="1"/>
</dbReference>
<keyword evidence="7" id="KW-1185">Reference proteome</keyword>
<evidence type="ECO:0000256" key="1">
    <source>
        <dbReference type="ARBA" id="ARBA00004225"/>
    </source>
</evidence>
<keyword evidence="3" id="KW-1133">Transmembrane helix</keyword>
<evidence type="ECO:0008006" key="8">
    <source>
        <dbReference type="Google" id="ProtNLM"/>
    </source>
</evidence>
<dbReference type="OrthoDB" id="413313at2759"/>
<dbReference type="InParanoid" id="A8NSA3"/>
<sequence length="532" mass="58852">MPGVPERSAYGPPEHVKALEKQLESALEAEQEALWWADTASSDSALLLYILQSLPSRLANIDEESLRKLRSPLKLARQECAFHLSSLERIRDERAEQLGLLALQPFYPTVAGIKSGQISTQSEQKVISTHRRPSALAQLWPKIFLNTVLLYSSYSLARYGYNQRHLVREWLKEGREALKGLVQGWVLEPLKDVWNTIRASEDMREGLVRRQGVLADIESLERMALSLAKDVLHYNDTQLELLRVQVNQGDLTPLMELYENDIRSPLKSALAGTLVRGILIQVQKAKVDIDQALTGIDHLLKSQQLTFAFVGVAPALITLYIVSQTGLTLTRMTWALGRNLAKRAWSGTKTVTAGVCTLLSLLGLRTQEISVEKWAGQGVIGELSKAIFGNKTSAGTTGKSQTVLIGKVSLRQAWADLRRVERLLIRGGTPKDEVQHHPSPLSTGLILLSLARLRVYGNSLPVYSPLPGSSQRPLGRSVGTIGLRLSASSTRLDLRGAFLEDLNDLADPSIAREDKLRVVSRMWRCFAGGVAL</sequence>
<dbReference type="VEuPathDB" id="FungiDB:CC1G_04957"/>
<keyword evidence="5" id="KW-0472">Membrane</keyword>
<evidence type="ECO:0000256" key="2">
    <source>
        <dbReference type="ARBA" id="ARBA00022692"/>
    </source>
</evidence>
<reference evidence="6 7" key="1">
    <citation type="journal article" date="2010" name="Proc. Natl. Acad. Sci. U.S.A.">
        <title>Insights into evolution of multicellular fungi from the assembled chromosomes of the mushroom Coprinopsis cinerea (Coprinus cinereus).</title>
        <authorList>
            <person name="Stajich J.E."/>
            <person name="Wilke S.K."/>
            <person name="Ahren D."/>
            <person name="Au C.H."/>
            <person name="Birren B.W."/>
            <person name="Borodovsky M."/>
            <person name="Burns C."/>
            <person name="Canback B."/>
            <person name="Casselton L.A."/>
            <person name="Cheng C.K."/>
            <person name="Deng J."/>
            <person name="Dietrich F.S."/>
            <person name="Fargo D.C."/>
            <person name="Farman M.L."/>
            <person name="Gathman A.C."/>
            <person name="Goldberg J."/>
            <person name="Guigo R."/>
            <person name="Hoegger P.J."/>
            <person name="Hooker J.B."/>
            <person name="Huggins A."/>
            <person name="James T.Y."/>
            <person name="Kamada T."/>
            <person name="Kilaru S."/>
            <person name="Kodira C."/>
            <person name="Kues U."/>
            <person name="Kupfer D."/>
            <person name="Kwan H.S."/>
            <person name="Lomsadze A."/>
            <person name="Li W."/>
            <person name="Lilly W.W."/>
            <person name="Ma L.J."/>
            <person name="Mackey A.J."/>
            <person name="Manning G."/>
            <person name="Martin F."/>
            <person name="Muraguchi H."/>
            <person name="Natvig D.O."/>
            <person name="Palmerini H."/>
            <person name="Ramesh M.A."/>
            <person name="Rehmeyer C.J."/>
            <person name="Roe B.A."/>
            <person name="Shenoy N."/>
            <person name="Stanke M."/>
            <person name="Ter-Hovhannisyan V."/>
            <person name="Tunlid A."/>
            <person name="Velagapudi R."/>
            <person name="Vision T.J."/>
            <person name="Zeng Q."/>
            <person name="Zolan M.E."/>
            <person name="Pukkila P.J."/>
        </authorList>
    </citation>
    <scope>NUCLEOTIDE SEQUENCE [LARGE SCALE GENOMIC DNA]</scope>
    <source>
        <strain evidence="7">Okayama-7 / 130 / ATCC MYA-4618 / FGSC 9003</strain>
    </source>
</reference>
<dbReference type="HOGENOM" id="CLU_008227_3_0_1"/>
<dbReference type="KEGG" id="cci:CC1G_04957"/>